<dbReference type="SUPFAM" id="SSF56281">
    <property type="entry name" value="Metallo-hydrolase/oxidoreductase"/>
    <property type="match status" value="1"/>
</dbReference>
<reference evidence="3" key="1">
    <citation type="submission" date="2021-12" db="EMBL/GenBank/DDBJ databases">
        <authorList>
            <person name="Rodrigo-Torres L."/>
            <person name="Arahal R. D."/>
            <person name="Lucena T."/>
        </authorList>
    </citation>
    <scope>NUCLEOTIDE SEQUENCE</scope>
    <source>
        <strain evidence="3">CECT 8419</strain>
    </source>
</reference>
<dbReference type="Gene3D" id="3.60.15.10">
    <property type="entry name" value="Ribonuclease Z/Hydroxyacylglutathione hydrolase-like"/>
    <property type="match status" value="1"/>
</dbReference>
<comment type="caution">
    <text evidence="3">The sequence shown here is derived from an EMBL/GenBank/DDBJ whole genome shotgun (WGS) entry which is preliminary data.</text>
</comment>
<evidence type="ECO:0000313" key="4">
    <source>
        <dbReference type="Proteomes" id="UP000837803"/>
    </source>
</evidence>
<dbReference type="SMART" id="SM00849">
    <property type="entry name" value="Lactamase_B"/>
    <property type="match status" value="1"/>
</dbReference>
<dbReference type="InterPro" id="IPR036866">
    <property type="entry name" value="RibonucZ/Hydroxyglut_hydro"/>
</dbReference>
<evidence type="ECO:0000259" key="2">
    <source>
        <dbReference type="SMART" id="SM00849"/>
    </source>
</evidence>
<name>A0ABM9B0T2_9BACT</name>
<sequence>MIQRLSLLLCTCVLALFTFSCADRTVGTSTEDNALSAADQDDRDVDRTDTVAIHPIIHGSTVLTQGDLTVFVDPYDGAERYTGFGAPDMVLITHTHGDHMDTATLAGLDLSAATLVAPQAVMDAMSTSSFAATHALANGERYTVKGVEVTAVPAYNPPPKENFHPKGEFNGYVLNFDGTRYYFSGDTEGVPEMRDLQDIDVAFVCMNLPYTMDIEQAASAVADFAPEVVYPYHYRNQDGSKSDVEAFRTMISEANADIEVRLEDWYATE</sequence>
<dbReference type="EMBL" id="CAKLPZ010000001">
    <property type="protein sequence ID" value="CAH1000388.1"/>
    <property type="molecule type" value="Genomic_DNA"/>
</dbReference>
<accession>A0ABM9B0T2</accession>
<gene>
    <name evidence="3" type="ORF">LEM8419_01541</name>
</gene>
<dbReference type="Pfam" id="PF12706">
    <property type="entry name" value="Lactamase_B_2"/>
    <property type="match status" value="1"/>
</dbReference>
<dbReference type="PANTHER" id="PTHR43546">
    <property type="entry name" value="UPF0173 METAL-DEPENDENT HYDROLASE MJ1163-RELATED"/>
    <property type="match status" value="1"/>
</dbReference>
<evidence type="ECO:0000256" key="1">
    <source>
        <dbReference type="SAM" id="SignalP"/>
    </source>
</evidence>
<dbReference type="RefSeq" id="WP_238750439.1">
    <property type="nucleotide sequence ID" value="NZ_CAKLPZ010000001.1"/>
</dbReference>
<evidence type="ECO:0000313" key="3">
    <source>
        <dbReference type="EMBL" id="CAH1000388.1"/>
    </source>
</evidence>
<organism evidence="3 4">
    <name type="scientific">Neolewinella maritima</name>
    <dbReference type="NCBI Taxonomy" id="1383882"/>
    <lineage>
        <taxon>Bacteria</taxon>
        <taxon>Pseudomonadati</taxon>
        <taxon>Bacteroidota</taxon>
        <taxon>Saprospiria</taxon>
        <taxon>Saprospirales</taxon>
        <taxon>Lewinellaceae</taxon>
        <taxon>Neolewinella</taxon>
    </lineage>
</organism>
<dbReference type="PANTHER" id="PTHR43546:SF3">
    <property type="entry name" value="UPF0173 METAL-DEPENDENT HYDROLASE MJ1163"/>
    <property type="match status" value="1"/>
</dbReference>
<protein>
    <recommendedName>
        <fullName evidence="2">Metallo-beta-lactamase domain-containing protein</fullName>
    </recommendedName>
</protein>
<dbReference type="InterPro" id="IPR001279">
    <property type="entry name" value="Metallo-B-lactamas"/>
</dbReference>
<proteinExistence type="predicted"/>
<feature type="domain" description="Metallo-beta-lactamase" evidence="2">
    <location>
        <begin position="58"/>
        <end position="233"/>
    </location>
</feature>
<dbReference type="PROSITE" id="PS51257">
    <property type="entry name" value="PROKAR_LIPOPROTEIN"/>
    <property type="match status" value="1"/>
</dbReference>
<feature type="chain" id="PRO_5046885310" description="Metallo-beta-lactamase domain-containing protein" evidence="1">
    <location>
        <begin position="23"/>
        <end position="269"/>
    </location>
</feature>
<dbReference type="InterPro" id="IPR050114">
    <property type="entry name" value="UPF0173_UPF0282_UlaG_hydrolase"/>
</dbReference>
<keyword evidence="4" id="KW-1185">Reference proteome</keyword>
<dbReference type="Proteomes" id="UP000837803">
    <property type="component" value="Unassembled WGS sequence"/>
</dbReference>
<feature type="signal peptide" evidence="1">
    <location>
        <begin position="1"/>
        <end position="22"/>
    </location>
</feature>
<keyword evidence="1" id="KW-0732">Signal</keyword>